<accession>A0A7R8VEH2</accession>
<dbReference type="EMBL" id="OA565432">
    <property type="protein sequence ID" value="CAD7196989.1"/>
    <property type="molecule type" value="Genomic_DNA"/>
</dbReference>
<dbReference type="PANTHER" id="PTHR10559:SF18">
    <property type="entry name" value="TRANSCOBALAMIN II"/>
    <property type="match status" value="1"/>
</dbReference>
<dbReference type="GO" id="GO:0015889">
    <property type="term" value="P:cobalamin transport"/>
    <property type="evidence" value="ECO:0007669"/>
    <property type="project" value="InterPro"/>
</dbReference>
<proteinExistence type="predicted"/>
<feature type="compositionally biased region" description="Polar residues" evidence="6">
    <location>
        <begin position="298"/>
        <end position="307"/>
    </location>
</feature>
<feature type="compositionally biased region" description="Polar residues" evidence="6">
    <location>
        <begin position="684"/>
        <end position="699"/>
    </location>
</feature>
<evidence type="ECO:0000256" key="4">
    <source>
        <dbReference type="PIRSR" id="PIRSR602157-1"/>
    </source>
</evidence>
<feature type="disulfide bond" evidence="5">
    <location>
        <begin position="147"/>
        <end position="185"/>
    </location>
</feature>
<gene>
    <name evidence="7" type="ORF">TDIB3V08_LOCUS3312</name>
</gene>
<dbReference type="InterPro" id="IPR002157">
    <property type="entry name" value="Cbl-bd_prot"/>
</dbReference>
<dbReference type="SUPFAM" id="SSF48239">
    <property type="entry name" value="Terpenoid cyclases/Protein prenyltransferases"/>
    <property type="match status" value="1"/>
</dbReference>
<dbReference type="Gene3D" id="2.170.130.30">
    <property type="match status" value="1"/>
</dbReference>
<dbReference type="AlphaFoldDB" id="A0A7R8VEH2"/>
<feature type="region of interest" description="Disordered" evidence="6">
    <location>
        <begin position="684"/>
        <end position="710"/>
    </location>
</feature>
<reference evidence="7" key="1">
    <citation type="submission" date="2020-11" db="EMBL/GenBank/DDBJ databases">
        <authorList>
            <person name="Tran Van P."/>
        </authorList>
    </citation>
    <scope>NUCLEOTIDE SEQUENCE</scope>
</reference>
<evidence type="ECO:0000256" key="2">
    <source>
        <dbReference type="ARBA" id="ARBA00022525"/>
    </source>
</evidence>
<evidence type="ECO:0000256" key="3">
    <source>
        <dbReference type="ARBA" id="ARBA00022729"/>
    </source>
</evidence>
<keyword evidence="5" id="KW-1015">Disulfide bond</keyword>
<dbReference type="GO" id="GO:0031419">
    <property type="term" value="F:cobalamin binding"/>
    <property type="evidence" value="ECO:0007669"/>
    <property type="project" value="InterPro"/>
</dbReference>
<name>A0A7R8VEH2_TIMDO</name>
<sequence>MEKAAISKRAEHQTDVATTSMEVGEVVKSATRRALYWLSQQRHDDWGWGGDTARAILTFVLIDSSWFSRQNLESQLATKQMELEIVLQLWRHHELPITSASLAHYSLALNAICQDPRQFHSHDLIGTLQHHEPELDVVFALSNLAVCSSGAHVRKRQIRRLLDISDNVKDHNVDTLSMVVMALQCIVHDHRNRNLEHYVKRASHGLMDRQQQDGSFGNLHTTALAIQTPMRIHTKLQNTVTWGARDLGGSQAVHTWTCEPRVLLEILGSHLSHTRYAAMTRKYTNTGLAGPLPCRTHYSGTRHTNTELAGPHSRTGNSRRVVRAEGLESSTSRIKRIQTPPDESPSSPHTPSAPLIPQSSDKVATYPLDKEGDRENKERSQGKQQEHAGPAVRSLNTSVLPALQAARPLSSEATWNESAALNYLESRQADDGSWGDIQTTSDVILALGSNGLCAVRDMPCPNRVANVMPTSPPFAVPGVNLTQHSSESELPEQAPGPVTVTYTLWVGTNITENYSITVSPEHNATFYNVMQIAAEQDSHYQFSATEWPNGHYVHTIAGYKEEPTYYHYWLLYRLAKLPDPAYPPGNNFITPVETDDTVPSISPVITRNLGKPLRHGKFSRWEELSPLSISPGLSLGLSWRWPDQHSQKVLAINSLICGDYGWGNPKLRGESSCPVRARAVASRVSTPQTLRASTHQPSANPKLRGESSCPVRARTVASRDSFEYIPTPNPLVLGSKWGCGIEEKVAILYSLKVSEEKYRYRTSIKRNVSITDHHNQWPGPLYYVVVYQAGPKKWRGLKPRRKLSRCLAESSYDVPDIRAGNRTRLPKMSRRLRVVGVAIYRITPKHSEGHRGLCMWARCHDSYIRQPRLAGYTKLDNTAVAHPGEAKLVARIQTEIYFVLAFINSSRPTLVSVTNHIRVEEKWENSAQPTEEPPSFICANKPIMDTTHHPAHDVIFGQNPAHHTYLRRDGQHSNEPFKLQGSQNDQCSFRSLGGKCRPAPSMVSRTDMGECSQSYLLNYKWLSLDGARYAGPHRSSSSDLVCHSLQKAISNGITEDVIK</sequence>
<evidence type="ECO:0000256" key="5">
    <source>
        <dbReference type="PIRSR" id="PIRSR602157-2"/>
    </source>
</evidence>
<evidence type="ECO:0000256" key="6">
    <source>
        <dbReference type="SAM" id="MobiDB-lite"/>
    </source>
</evidence>
<dbReference type="InterPro" id="IPR051588">
    <property type="entry name" value="Cobalamin_Transport"/>
</dbReference>
<evidence type="ECO:0000256" key="1">
    <source>
        <dbReference type="ARBA" id="ARBA00004613"/>
    </source>
</evidence>
<feature type="compositionally biased region" description="Basic and acidic residues" evidence="6">
    <location>
        <begin position="368"/>
        <end position="386"/>
    </location>
</feature>
<feature type="region of interest" description="Disordered" evidence="6">
    <location>
        <begin position="290"/>
        <end position="393"/>
    </location>
</feature>
<organism evidence="7">
    <name type="scientific">Timema douglasi</name>
    <name type="common">Walking stick</name>
    <dbReference type="NCBI Taxonomy" id="61478"/>
    <lineage>
        <taxon>Eukaryota</taxon>
        <taxon>Metazoa</taxon>
        <taxon>Ecdysozoa</taxon>
        <taxon>Arthropoda</taxon>
        <taxon>Hexapoda</taxon>
        <taxon>Insecta</taxon>
        <taxon>Pterygota</taxon>
        <taxon>Neoptera</taxon>
        <taxon>Polyneoptera</taxon>
        <taxon>Phasmatodea</taxon>
        <taxon>Timematodea</taxon>
        <taxon>Timematoidea</taxon>
        <taxon>Timematidae</taxon>
        <taxon>Timema</taxon>
    </lineage>
</organism>
<dbReference type="PANTHER" id="PTHR10559">
    <property type="entry name" value="TRANSCOBALAMIN-1/GASTRIC INTRINSIC FACTOR"/>
    <property type="match status" value="1"/>
</dbReference>
<keyword evidence="4" id="KW-0170">Cobalt</keyword>
<keyword evidence="2" id="KW-0964">Secreted</keyword>
<dbReference type="Pfam" id="PF01122">
    <property type="entry name" value="Cobalamin_bind"/>
    <property type="match status" value="1"/>
</dbReference>
<feature type="binding site" evidence="4">
    <location>
        <position position="174"/>
    </location>
    <ligand>
        <name>cyanocob(III)alamin</name>
        <dbReference type="ChEBI" id="CHEBI:17439"/>
    </ligand>
</feature>
<protein>
    <submittedName>
        <fullName evidence="7">Uncharacterized protein</fullName>
    </submittedName>
</protein>
<dbReference type="InterPro" id="IPR008930">
    <property type="entry name" value="Terpenoid_cyclase/PrenylTrfase"/>
</dbReference>
<comment type="subcellular location">
    <subcellularLocation>
        <location evidence="1">Secreted</location>
    </subcellularLocation>
</comment>
<evidence type="ECO:0000313" key="7">
    <source>
        <dbReference type="EMBL" id="CAD7196989.1"/>
    </source>
</evidence>
<dbReference type="Gene3D" id="1.50.10.20">
    <property type="match status" value="2"/>
</dbReference>
<dbReference type="GO" id="GO:0005615">
    <property type="term" value="C:extracellular space"/>
    <property type="evidence" value="ECO:0007669"/>
    <property type="project" value="TreeGrafter"/>
</dbReference>
<keyword evidence="3" id="KW-0732">Signal</keyword>
<feature type="binding site" evidence="4">
    <location>
        <position position="218"/>
    </location>
    <ligand>
        <name>cyanocob(III)alamin</name>
        <dbReference type="ChEBI" id="CHEBI:17439"/>
    </ligand>
</feature>